<dbReference type="PROSITE" id="PS00211">
    <property type="entry name" value="ABC_TRANSPORTER_1"/>
    <property type="match status" value="1"/>
</dbReference>
<evidence type="ECO:0000313" key="15">
    <source>
        <dbReference type="Proteomes" id="UP001364224"/>
    </source>
</evidence>
<keyword evidence="6" id="KW-0547">Nucleotide-binding</keyword>
<feature type="transmembrane region" description="Helical" evidence="12">
    <location>
        <begin position="280"/>
        <end position="300"/>
    </location>
</feature>
<comment type="caution">
    <text evidence="14">The sequence shown here is derived from an EMBL/GenBank/DDBJ whole genome shotgun (WGS) entry which is preliminary data.</text>
</comment>
<dbReference type="CDD" id="cd03255">
    <property type="entry name" value="ABC_MJ0796_LolCDE_FtsE"/>
    <property type="match status" value="1"/>
</dbReference>
<keyword evidence="8 12" id="KW-1133">Transmembrane helix</keyword>
<dbReference type="Pfam" id="PF02687">
    <property type="entry name" value="FtsX"/>
    <property type="match status" value="1"/>
</dbReference>
<dbReference type="RefSeq" id="WP_334483784.1">
    <property type="nucleotide sequence ID" value="NZ_JAZHRV010000001.1"/>
</dbReference>
<keyword evidence="15" id="KW-1185">Reference proteome</keyword>
<keyword evidence="2" id="KW-0813">Transport</keyword>
<dbReference type="Gene3D" id="3.40.50.300">
    <property type="entry name" value="P-loop containing nucleotide triphosphate hydrolases"/>
    <property type="match status" value="1"/>
</dbReference>
<dbReference type="InterPro" id="IPR017871">
    <property type="entry name" value="ABC_transporter-like_CS"/>
</dbReference>
<evidence type="ECO:0000256" key="5">
    <source>
        <dbReference type="ARBA" id="ARBA00022692"/>
    </source>
</evidence>
<evidence type="ECO:0000256" key="4">
    <source>
        <dbReference type="ARBA" id="ARBA00022519"/>
    </source>
</evidence>
<evidence type="ECO:0000256" key="7">
    <source>
        <dbReference type="ARBA" id="ARBA00022840"/>
    </source>
</evidence>
<gene>
    <name evidence="14" type="ORF">V1286_005038</name>
</gene>
<dbReference type="Pfam" id="PF12704">
    <property type="entry name" value="MacB_PCD"/>
    <property type="match status" value="1"/>
</dbReference>
<sequence length="657" mass="70426">MSFMEDIRQALPTKEVAADADHVLDLRKVCKRFGTDPAVDALVDVDLVLRRGEWLSITGPSGSGKSTLLNILGCLDRPTSGQYVFDGIETTKLSENERAGLRSRRVGFIFQSFHLLPYRTVLENVMLAEVYRRQAGRGRRERAMEEIRRVGLEHRANFLPSKLSGGECQRVAIARALMGSPSLLLCDEPTGNLDSKNTESILDFFTELNKEGMTIVVVTHDENVARRGSRRVNMKDGRLFGGSETALPPPSRARIAASGITMRDLVSEAMAGAIARPARMALTVLGIVIGMSALVATIGLTRTAGNRIISQFDQLAATELFITARPGMATGTIDPRAIPWDAPERLVRLNGVVAAGLLSDVNVHDMLVSASPVIDPSNQTAFKLAVRAASPDLFRAVRADLASGRFIDGGHSARAERVAILGPDAARRLGIAGVERLPAIYVGDELYLVIGILRDVVRKPELLGSVIIPEGTARRHFSLFGPGVVVVETKIGAASLIALQARAALRPDDPRTLRVQLPQEPRRVRDDVQTDLNMMFLLLGGLSLVVGALGIANITLVGVMERTAEIGLRRAIGATRRHIASQFLIESASMGVVGGLLGSSVGVLIVVGVSAYQVWTPVLDPLAPLLAPAVGGVIGLLSGVYPALRAAALEPAEAFRH</sequence>
<evidence type="ECO:0000256" key="10">
    <source>
        <dbReference type="ARBA" id="ARBA00024722"/>
    </source>
</evidence>
<evidence type="ECO:0000256" key="2">
    <source>
        <dbReference type="ARBA" id="ARBA00022448"/>
    </source>
</evidence>
<dbReference type="InterPro" id="IPR003439">
    <property type="entry name" value="ABC_transporter-like_ATP-bd"/>
</dbReference>
<dbReference type="InterPro" id="IPR017911">
    <property type="entry name" value="MacB-like_ATP-bd"/>
</dbReference>
<feature type="transmembrane region" description="Helical" evidence="12">
    <location>
        <begin position="592"/>
        <end position="615"/>
    </location>
</feature>
<keyword evidence="4" id="KW-0997">Cell inner membrane</keyword>
<evidence type="ECO:0000256" key="12">
    <source>
        <dbReference type="SAM" id="Phobius"/>
    </source>
</evidence>
<dbReference type="InterPro" id="IPR003593">
    <property type="entry name" value="AAA+_ATPase"/>
</dbReference>
<dbReference type="PANTHER" id="PTHR24220">
    <property type="entry name" value="IMPORT ATP-BINDING PROTEIN"/>
    <property type="match status" value="1"/>
</dbReference>
<keyword evidence="5 12" id="KW-0812">Transmembrane</keyword>
<comment type="function">
    <text evidence="10">Involved in beta-(1--&gt;2)glucan export. Transmembrane domains (TMD) form a pore in the inner membrane and the ATP-binding domain (NBD) is responsible for energy generation.</text>
</comment>
<dbReference type="InterPro" id="IPR015854">
    <property type="entry name" value="ABC_transpr_LolD-like"/>
</dbReference>
<comment type="subcellular location">
    <subcellularLocation>
        <location evidence="1">Cell inner membrane</location>
        <topology evidence="1">Multi-pass membrane protein</topology>
    </subcellularLocation>
</comment>
<dbReference type="Pfam" id="PF00005">
    <property type="entry name" value="ABC_tran"/>
    <property type="match status" value="1"/>
</dbReference>
<keyword evidence="3" id="KW-1003">Cell membrane</keyword>
<accession>A0ABU8BG41</accession>
<feature type="transmembrane region" description="Helical" evidence="12">
    <location>
        <begin position="534"/>
        <end position="560"/>
    </location>
</feature>
<dbReference type="Proteomes" id="UP001364224">
    <property type="component" value="Unassembled WGS sequence"/>
</dbReference>
<evidence type="ECO:0000256" key="1">
    <source>
        <dbReference type="ARBA" id="ARBA00004429"/>
    </source>
</evidence>
<dbReference type="InterPro" id="IPR025857">
    <property type="entry name" value="MacB_PCD"/>
</dbReference>
<dbReference type="GO" id="GO:0005524">
    <property type="term" value="F:ATP binding"/>
    <property type="evidence" value="ECO:0007669"/>
    <property type="project" value="UniProtKB-KW"/>
</dbReference>
<evidence type="ECO:0000256" key="3">
    <source>
        <dbReference type="ARBA" id="ARBA00022475"/>
    </source>
</evidence>
<dbReference type="SUPFAM" id="SSF52540">
    <property type="entry name" value="P-loop containing nucleoside triphosphate hydrolases"/>
    <property type="match status" value="1"/>
</dbReference>
<evidence type="ECO:0000256" key="8">
    <source>
        <dbReference type="ARBA" id="ARBA00022989"/>
    </source>
</evidence>
<dbReference type="InterPro" id="IPR003838">
    <property type="entry name" value="ABC3_permease_C"/>
</dbReference>
<keyword evidence="9 12" id="KW-0472">Membrane</keyword>
<dbReference type="PROSITE" id="PS50893">
    <property type="entry name" value="ABC_TRANSPORTER_2"/>
    <property type="match status" value="1"/>
</dbReference>
<evidence type="ECO:0000256" key="9">
    <source>
        <dbReference type="ARBA" id="ARBA00023136"/>
    </source>
</evidence>
<dbReference type="PANTHER" id="PTHR24220:SF86">
    <property type="entry name" value="ABC TRANSPORTER ABCH.1"/>
    <property type="match status" value="1"/>
</dbReference>
<evidence type="ECO:0000313" key="14">
    <source>
        <dbReference type="EMBL" id="MEH2557509.1"/>
    </source>
</evidence>
<protein>
    <submittedName>
        <fullName evidence="14">Macrolide transport system ATP-binding/permease protein</fullName>
    </submittedName>
</protein>
<feature type="transmembrane region" description="Helical" evidence="12">
    <location>
        <begin position="621"/>
        <end position="644"/>
    </location>
</feature>
<evidence type="ECO:0000256" key="11">
    <source>
        <dbReference type="ARBA" id="ARBA00038388"/>
    </source>
</evidence>
<dbReference type="SMART" id="SM00382">
    <property type="entry name" value="AAA"/>
    <property type="match status" value="1"/>
</dbReference>
<organism evidence="14 15">
    <name type="scientific">Bradyrhizobium algeriense</name>
    <dbReference type="NCBI Taxonomy" id="634784"/>
    <lineage>
        <taxon>Bacteria</taxon>
        <taxon>Pseudomonadati</taxon>
        <taxon>Pseudomonadota</taxon>
        <taxon>Alphaproteobacteria</taxon>
        <taxon>Hyphomicrobiales</taxon>
        <taxon>Nitrobacteraceae</taxon>
        <taxon>Bradyrhizobium</taxon>
    </lineage>
</organism>
<evidence type="ECO:0000259" key="13">
    <source>
        <dbReference type="PROSITE" id="PS50893"/>
    </source>
</evidence>
<name>A0ABU8BG41_9BRAD</name>
<comment type="similarity">
    <text evidence="11">Belongs to the ABC transporter superfamily. Macrolide exporter (TC 3.A.1.122) family.</text>
</comment>
<reference evidence="14 15" key="1">
    <citation type="submission" date="2024-02" db="EMBL/GenBank/DDBJ databases">
        <title>Adaptive strategies in a cosmopolitan and abundant soil bacterium.</title>
        <authorList>
            <person name="Carini P."/>
        </authorList>
    </citation>
    <scope>NUCLEOTIDE SEQUENCE [LARGE SCALE GENOMIC DNA]</scope>
    <source>
        <strain evidence="14 15">AZCC 1608</strain>
    </source>
</reference>
<dbReference type="EMBL" id="JAZHRV010000001">
    <property type="protein sequence ID" value="MEH2557509.1"/>
    <property type="molecule type" value="Genomic_DNA"/>
</dbReference>
<proteinExistence type="inferred from homology"/>
<feature type="domain" description="ABC transporter" evidence="13">
    <location>
        <begin position="24"/>
        <end position="261"/>
    </location>
</feature>
<keyword evidence="7 14" id="KW-0067">ATP-binding</keyword>
<dbReference type="InterPro" id="IPR027417">
    <property type="entry name" value="P-loop_NTPase"/>
</dbReference>
<evidence type="ECO:0000256" key="6">
    <source>
        <dbReference type="ARBA" id="ARBA00022741"/>
    </source>
</evidence>